<evidence type="ECO:0000256" key="3">
    <source>
        <dbReference type="ARBA" id="ARBA00004496"/>
    </source>
</evidence>
<dbReference type="SUPFAM" id="SSF55874">
    <property type="entry name" value="ATPase domain of HSP90 chaperone/DNA topoisomerase II/histidine kinase"/>
    <property type="match status" value="1"/>
</dbReference>
<keyword evidence="13" id="KW-0411">Iron-sulfur</keyword>
<evidence type="ECO:0000256" key="5">
    <source>
        <dbReference type="ARBA" id="ARBA00017322"/>
    </source>
</evidence>
<dbReference type="InterPro" id="IPR017205">
    <property type="entry name" value="Sig_transdc_His_kinase_ChrS"/>
</dbReference>
<comment type="function">
    <text evidence="14">Member of the two-component regulatory system NreB/NreC involved in the control of dissimilatory nitrate/nitrite reduction in response to oxygen. NreB functions as a direct oxygen sensor histidine kinase which is autophosphorylated, in the absence of oxygen, probably at the conserved histidine residue, and transfers its phosphate group probably to a conserved aspartate residue of NreC. NreB/NreC activates the expression of the nitrate (narGHJI) and nitrite (nir) reductase operons, as well as the putative nitrate transporter gene narT.</text>
</comment>
<evidence type="ECO:0000256" key="8">
    <source>
        <dbReference type="ARBA" id="ARBA00022679"/>
    </source>
</evidence>
<evidence type="ECO:0000256" key="11">
    <source>
        <dbReference type="ARBA" id="ARBA00023004"/>
    </source>
</evidence>
<name>A0A7W3LK33_ACTNM</name>
<dbReference type="GO" id="GO:0005737">
    <property type="term" value="C:cytoplasm"/>
    <property type="evidence" value="ECO:0007669"/>
    <property type="project" value="UniProtKB-SubCell"/>
</dbReference>
<evidence type="ECO:0000256" key="16">
    <source>
        <dbReference type="SAM" id="Phobius"/>
    </source>
</evidence>
<comment type="subcellular location">
    <subcellularLocation>
        <location evidence="3">Cytoplasm</location>
    </subcellularLocation>
</comment>
<keyword evidence="11" id="KW-0408">Iron</keyword>
<dbReference type="GO" id="GO:0000155">
    <property type="term" value="F:phosphorelay sensor kinase activity"/>
    <property type="evidence" value="ECO:0007669"/>
    <property type="project" value="InterPro"/>
</dbReference>
<accession>A0A7W3LK33</accession>
<dbReference type="InterPro" id="IPR036890">
    <property type="entry name" value="HATPase_C_sf"/>
</dbReference>
<organism evidence="18 19">
    <name type="scientific">Actinomadura namibiensis</name>
    <dbReference type="NCBI Taxonomy" id="182080"/>
    <lineage>
        <taxon>Bacteria</taxon>
        <taxon>Bacillati</taxon>
        <taxon>Actinomycetota</taxon>
        <taxon>Actinomycetes</taxon>
        <taxon>Streptosporangiales</taxon>
        <taxon>Thermomonosporaceae</taxon>
        <taxon>Actinomadura</taxon>
    </lineage>
</organism>
<dbReference type="PRINTS" id="PR00344">
    <property type="entry name" value="BCTRLSENSOR"/>
</dbReference>
<dbReference type="Gene3D" id="1.20.5.1930">
    <property type="match status" value="1"/>
</dbReference>
<dbReference type="PANTHER" id="PTHR24421">
    <property type="entry name" value="NITRATE/NITRITE SENSOR PROTEIN NARX-RELATED"/>
    <property type="match status" value="1"/>
</dbReference>
<dbReference type="Pfam" id="PF02518">
    <property type="entry name" value="HATPase_c"/>
    <property type="match status" value="1"/>
</dbReference>
<comment type="catalytic activity">
    <reaction evidence="1">
        <text>ATP + protein L-histidine = ADP + protein N-phospho-L-histidine.</text>
        <dbReference type="EC" id="2.7.13.3"/>
    </reaction>
</comment>
<evidence type="ECO:0000256" key="14">
    <source>
        <dbReference type="ARBA" id="ARBA00024827"/>
    </source>
</evidence>
<dbReference type="EC" id="2.7.13.3" evidence="4"/>
<evidence type="ECO:0000256" key="15">
    <source>
        <dbReference type="ARBA" id="ARBA00030800"/>
    </source>
</evidence>
<comment type="cofactor">
    <cofactor evidence="2">
        <name>[4Fe-4S] cluster</name>
        <dbReference type="ChEBI" id="CHEBI:49883"/>
    </cofactor>
</comment>
<evidence type="ECO:0000256" key="6">
    <source>
        <dbReference type="ARBA" id="ARBA00022485"/>
    </source>
</evidence>
<keyword evidence="8" id="KW-0808">Transferase</keyword>
<evidence type="ECO:0000256" key="10">
    <source>
        <dbReference type="ARBA" id="ARBA00022777"/>
    </source>
</evidence>
<dbReference type="EMBL" id="JACJIA010000001">
    <property type="protein sequence ID" value="MBA8949530.1"/>
    <property type="molecule type" value="Genomic_DNA"/>
</dbReference>
<comment type="caution">
    <text evidence="18">The sequence shown here is derived from an EMBL/GenBank/DDBJ whole genome shotgun (WGS) entry which is preliminary data.</text>
</comment>
<keyword evidence="19" id="KW-1185">Reference proteome</keyword>
<evidence type="ECO:0000256" key="7">
    <source>
        <dbReference type="ARBA" id="ARBA00022490"/>
    </source>
</evidence>
<dbReference type="AlphaFoldDB" id="A0A7W3LK33"/>
<sequence length="372" mass="39273">MTGVERRIQWAMHTGFFLLLAASASRFVVRHGLDGGTAVRLALAGALAVLYAAGMVWWDALGRRRPVWLAAVTACWLALALSAPSFGWCAIPLFFVALRLLPPRAALALVAVLTAAFVAGQVRLSDRFDPSLVLVPVAAAGTTATIFLALQRIVDDLVRTRDELAAAQRAAGVLAERQRLSREIHDTLAQGLTSMGMLLQAADREWDHDPGTARAHVRRAADTATANLAEARRFVRALAPPDLAAGSLPDALRALADRENAAFRVDGVEYPLAPAAQETLLRIAQSAVANAREHAAAPNVVITLSYLDDAVSLDVADDGVGFDPARADPRPGRGYGLRGMRERVAGAGGDLAVESAPGEGTVVAATIPRSLP</sequence>
<dbReference type="CDD" id="cd16917">
    <property type="entry name" value="HATPase_UhpB-NarQ-NarX-like"/>
    <property type="match status" value="1"/>
</dbReference>
<dbReference type="InterPro" id="IPR011712">
    <property type="entry name" value="Sig_transdc_His_kin_sub3_dim/P"/>
</dbReference>
<evidence type="ECO:0000259" key="17">
    <source>
        <dbReference type="PROSITE" id="PS50109"/>
    </source>
</evidence>
<dbReference type="GO" id="GO:0016020">
    <property type="term" value="C:membrane"/>
    <property type="evidence" value="ECO:0007669"/>
    <property type="project" value="InterPro"/>
</dbReference>
<dbReference type="Gene3D" id="3.30.565.10">
    <property type="entry name" value="Histidine kinase-like ATPase, C-terminal domain"/>
    <property type="match status" value="1"/>
</dbReference>
<evidence type="ECO:0000256" key="12">
    <source>
        <dbReference type="ARBA" id="ARBA00023012"/>
    </source>
</evidence>
<evidence type="ECO:0000256" key="13">
    <source>
        <dbReference type="ARBA" id="ARBA00023014"/>
    </source>
</evidence>
<dbReference type="RefSeq" id="WP_182841945.1">
    <property type="nucleotide sequence ID" value="NZ_BAAALP010000013.1"/>
</dbReference>
<evidence type="ECO:0000313" key="19">
    <source>
        <dbReference type="Proteomes" id="UP000572680"/>
    </source>
</evidence>
<evidence type="ECO:0000256" key="9">
    <source>
        <dbReference type="ARBA" id="ARBA00022723"/>
    </source>
</evidence>
<feature type="transmembrane region" description="Helical" evidence="16">
    <location>
        <begin position="105"/>
        <end position="124"/>
    </location>
</feature>
<feature type="transmembrane region" description="Helical" evidence="16">
    <location>
        <begin position="12"/>
        <end position="29"/>
    </location>
</feature>
<feature type="transmembrane region" description="Helical" evidence="16">
    <location>
        <begin position="41"/>
        <end position="61"/>
    </location>
</feature>
<dbReference type="InterPro" id="IPR003594">
    <property type="entry name" value="HATPase_dom"/>
</dbReference>
<keyword evidence="9" id="KW-0479">Metal-binding</keyword>
<keyword evidence="6" id="KW-0004">4Fe-4S</keyword>
<evidence type="ECO:0000313" key="18">
    <source>
        <dbReference type="EMBL" id="MBA8949530.1"/>
    </source>
</evidence>
<keyword evidence="16" id="KW-1133">Transmembrane helix</keyword>
<dbReference type="Pfam" id="PF07730">
    <property type="entry name" value="HisKA_3"/>
    <property type="match status" value="1"/>
</dbReference>
<dbReference type="InterPro" id="IPR005467">
    <property type="entry name" value="His_kinase_dom"/>
</dbReference>
<evidence type="ECO:0000256" key="2">
    <source>
        <dbReference type="ARBA" id="ARBA00001966"/>
    </source>
</evidence>
<feature type="domain" description="Histidine kinase" evidence="17">
    <location>
        <begin position="280"/>
        <end position="371"/>
    </location>
</feature>
<dbReference type="GO" id="GO:0046983">
    <property type="term" value="F:protein dimerization activity"/>
    <property type="evidence" value="ECO:0007669"/>
    <property type="project" value="InterPro"/>
</dbReference>
<evidence type="ECO:0000256" key="4">
    <source>
        <dbReference type="ARBA" id="ARBA00012438"/>
    </source>
</evidence>
<proteinExistence type="predicted"/>
<dbReference type="PIRSF" id="PIRSF037434">
    <property type="entry name" value="STHK_ChrS"/>
    <property type="match status" value="1"/>
</dbReference>
<keyword evidence="12" id="KW-0902">Two-component regulatory system</keyword>
<keyword evidence="10 18" id="KW-0418">Kinase</keyword>
<dbReference type="GO" id="GO:0051539">
    <property type="term" value="F:4 iron, 4 sulfur cluster binding"/>
    <property type="evidence" value="ECO:0007669"/>
    <property type="project" value="UniProtKB-KW"/>
</dbReference>
<keyword evidence="16" id="KW-0472">Membrane</keyword>
<dbReference type="InterPro" id="IPR050482">
    <property type="entry name" value="Sensor_HK_TwoCompSys"/>
</dbReference>
<dbReference type="PANTHER" id="PTHR24421:SF62">
    <property type="entry name" value="SENSORY TRANSDUCTION HISTIDINE KINASE"/>
    <property type="match status" value="1"/>
</dbReference>
<protein>
    <recommendedName>
        <fullName evidence="5">Oxygen sensor histidine kinase NreB</fullName>
        <ecNumber evidence="4">2.7.13.3</ecNumber>
    </recommendedName>
    <alternativeName>
        <fullName evidence="15">Nitrogen regulation protein B</fullName>
    </alternativeName>
</protein>
<dbReference type="Proteomes" id="UP000572680">
    <property type="component" value="Unassembled WGS sequence"/>
</dbReference>
<keyword evidence="16" id="KW-0812">Transmembrane</keyword>
<evidence type="ECO:0000256" key="1">
    <source>
        <dbReference type="ARBA" id="ARBA00000085"/>
    </source>
</evidence>
<feature type="transmembrane region" description="Helical" evidence="16">
    <location>
        <begin position="130"/>
        <end position="150"/>
    </location>
</feature>
<dbReference type="GO" id="GO:0046872">
    <property type="term" value="F:metal ion binding"/>
    <property type="evidence" value="ECO:0007669"/>
    <property type="project" value="UniProtKB-KW"/>
</dbReference>
<feature type="transmembrane region" description="Helical" evidence="16">
    <location>
        <begin position="67"/>
        <end position="98"/>
    </location>
</feature>
<gene>
    <name evidence="18" type="ORF">HNR61_001128</name>
</gene>
<dbReference type="SMART" id="SM00387">
    <property type="entry name" value="HATPase_c"/>
    <property type="match status" value="1"/>
</dbReference>
<reference evidence="18 19" key="1">
    <citation type="submission" date="2020-08" db="EMBL/GenBank/DDBJ databases">
        <title>Genomic Encyclopedia of Type Strains, Phase IV (KMG-IV): sequencing the most valuable type-strain genomes for metagenomic binning, comparative biology and taxonomic classification.</title>
        <authorList>
            <person name="Goeker M."/>
        </authorList>
    </citation>
    <scope>NUCLEOTIDE SEQUENCE [LARGE SCALE GENOMIC DNA]</scope>
    <source>
        <strain evidence="18 19">DSM 44197</strain>
    </source>
</reference>
<dbReference type="InterPro" id="IPR004358">
    <property type="entry name" value="Sig_transdc_His_kin-like_C"/>
</dbReference>
<dbReference type="PROSITE" id="PS50109">
    <property type="entry name" value="HIS_KIN"/>
    <property type="match status" value="1"/>
</dbReference>
<keyword evidence="7" id="KW-0963">Cytoplasm</keyword>